<feature type="transmembrane region" description="Helical" evidence="1">
    <location>
        <begin position="75"/>
        <end position="100"/>
    </location>
</feature>
<dbReference type="STRING" id="445961.IW15_05075"/>
<dbReference type="EMBL" id="JPRH01000001">
    <property type="protein sequence ID" value="KFF14808.1"/>
    <property type="molecule type" value="Genomic_DNA"/>
</dbReference>
<keyword evidence="1" id="KW-1133">Transmembrane helix</keyword>
<reference evidence="2 3" key="1">
    <citation type="submission" date="2014-07" db="EMBL/GenBank/DDBJ databases">
        <title>Genome of Chryseobacterium soli DSM 19298.</title>
        <authorList>
            <person name="Stropko S.J."/>
            <person name="Pipes S.E."/>
            <person name="Newman J."/>
        </authorList>
    </citation>
    <scope>NUCLEOTIDE SEQUENCE [LARGE SCALE GENOMIC DNA]</scope>
    <source>
        <strain evidence="2 3">DSM 19298</strain>
    </source>
</reference>
<name>A0A086ADP4_9FLAO</name>
<dbReference type="OrthoDB" id="1249212at2"/>
<dbReference type="AlphaFoldDB" id="A0A086ADP4"/>
<dbReference type="eggNOG" id="ENOG5030ZGC">
    <property type="taxonomic scope" value="Bacteria"/>
</dbReference>
<feature type="transmembrane region" description="Helical" evidence="1">
    <location>
        <begin position="106"/>
        <end position="127"/>
    </location>
</feature>
<dbReference type="Proteomes" id="UP000028705">
    <property type="component" value="Unassembled WGS sequence"/>
</dbReference>
<feature type="transmembrane region" description="Helical" evidence="1">
    <location>
        <begin position="30"/>
        <end position="47"/>
    </location>
</feature>
<protein>
    <submittedName>
        <fullName evidence="2">Uncharacterized protein</fullName>
    </submittedName>
</protein>
<dbReference type="RefSeq" id="WP_034709672.1">
    <property type="nucleotide sequence ID" value="NZ_JPRH01000001.1"/>
</dbReference>
<keyword evidence="1" id="KW-0472">Membrane</keyword>
<proteinExistence type="predicted"/>
<feature type="transmembrane region" description="Helical" evidence="1">
    <location>
        <begin position="7"/>
        <end position="24"/>
    </location>
</feature>
<comment type="caution">
    <text evidence="2">The sequence shown here is derived from an EMBL/GenBank/DDBJ whole genome shotgun (WGS) entry which is preliminary data.</text>
</comment>
<sequence length="225" mass="26806">MKFQFGIIFYSILEIITLLSGVYFFKLAPIFSVIFFIAFITIATLLYKEYTDSKRKPEVMNEKEIPKEINLKKPLTYSITTIFSYLIFIIVSVFFLILYIDKTPKQEIFIMIMPIAVILLFIILIIMKIRKASDVIISINAVGIQLYKKPRMSWDIIENQRLRRRYVSHRESRFNERGEINYLQFFCKGEKFEVIISELEISPDLLEHYLNIYKNLYQKNNSMDN</sequence>
<accession>A0A086ADP4</accession>
<keyword evidence="3" id="KW-1185">Reference proteome</keyword>
<evidence type="ECO:0000256" key="1">
    <source>
        <dbReference type="SAM" id="Phobius"/>
    </source>
</evidence>
<keyword evidence="1" id="KW-0812">Transmembrane</keyword>
<gene>
    <name evidence="2" type="ORF">IW15_05075</name>
</gene>
<evidence type="ECO:0000313" key="3">
    <source>
        <dbReference type="Proteomes" id="UP000028705"/>
    </source>
</evidence>
<evidence type="ECO:0000313" key="2">
    <source>
        <dbReference type="EMBL" id="KFF14808.1"/>
    </source>
</evidence>
<organism evidence="2 3">
    <name type="scientific">Chryseobacterium soli</name>
    <dbReference type="NCBI Taxonomy" id="445961"/>
    <lineage>
        <taxon>Bacteria</taxon>
        <taxon>Pseudomonadati</taxon>
        <taxon>Bacteroidota</taxon>
        <taxon>Flavobacteriia</taxon>
        <taxon>Flavobacteriales</taxon>
        <taxon>Weeksellaceae</taxon>
        <taxon>Chryseobacterium group</taxon>
        <taxon>Chryseobacterium</taxon>
    </lineage>
</organism>